<feature type="chain" id="PRO_5013299395" description="Coth-domain-containing protein" evidence="1">
    <location>
        <begin position="20"/>
        <end position="611"/>
    </location>
</feature>
<dbReference type="Pfam" id="PF08757">
    <property type="entry name" value="CotH"/>
    <property type="match status" value="1"/>
</dbReference>
<accession>A0A1Y1V0M5</accession>
<dbReference type="Proteomes" id="UP000193719">
    <property type="component" value="Unassembled WGS sequence"/>
</dbReference>
<sequence>MKIKRIALFFSTIFALGNAKNYNFKVVSLSGENYSIGVKYGNEIKPLFSDNFPLFTGTIEADNIDKYKYVVLDKSGVTIEEENIERTYSDESINEVFNRTNKKVEIPKLPEPFKRMFSMGSEKFKPFPNNVIYNVYAKCNETDYEYISNNAFIMDGDKKIRNDKHANCTITIISPDNVYRSTGSAYIFGFGSRAYKKFSWGMKLDKKFLGRKTIKFRAMASDPTLIREKLTTELYKSVYVPVQEGTYARLIINDDVYGLYTIMDSINKRWYKSYIHGDTKSKVGFGYKLFSSPPAGPYSDLKYLGDDYTLYDDVGTYKLDVYDEDTINIDDRVAQWKPLIEFTKMYDNWVKTYGNDNSDKAIDELKKFLNIENLLRLLAIETLVVSLDGFWYVMSNTAIYQNPQRNNYQFLPFDFDETLIGNKNDPLIDEETYKTDCITWATKNETSFEHYFTNNLFKHPQIKNRYDVILGKISRETFAPDKVRAFINSIADLIREDVQWNFDAIKTLDIDYEGGYINRFTYEEFEKNREYGHLDYQPDIRANDASFGVMEWVEMRGNSCKAYTSNVNLNDDKYISDDYEVEVPFSSASKNFIAKITLVTALSQLLIFFLI</sequence>
<keyword evidence="1" id="KW-0732">Signal</keyword>
<keyword evidence="3" id="KW-1185">Reference proteome</keyword>
<dbReference type="EMBL" id="MCFH01000044">
    <property type="protein sequence ID" value="ORX44689.1"/>
    <property type="molecule type" value="Genomic_DNA"/>
</dbReference>
<dbReference type="OrthoDB" id="10267127at2759"/>
<organism evidence="2 3">
    <name type="scientific">Piromyces finnis</name>
    <dbReference type="NCBI Taxonomy" id="1754191"/>
    <lineage>
        <taxon>Eukaryota</taxon>
        <taxon>Fungi</taxon>
        <taxon>Fungi incertae sedis</taxon>
        <taxon>Chytridiomycota</taxon>
        <taxon>Chytridiomycota incertae sedis</taxon>
        <taxon>Neocallimastigomycetes</taxon>
        <taxon>Neocallimastigales</taxon>
        <taxon>Neocallimastigaceae</taxon>
        <taxon>Piromyces</taxon>
    </lineage>
</organism>
<evidence type="ECO:0000313" key="3">
    <source>
        <dbReference type="Proteomes" id="UP000193719"/>
    </source>
</evidence>
<name>A0A1Y1V0M5_9FUNG</name>
<reference evidence="2 3" key="2">
    <citation type="submission" date="2016-08" db="EMBL/GenBank/DDBJ databases">
        <title>Pervasive Adenine N6-methylation of Active Genes in Fungi.</title>
        <authorList>
            <consortium name="DOE Joint Genome Institute"/>
            <person name="Mondo S.J."/>
            <person name="Dannebaum R.O."/>
            <person name="Kuo R.C."/>
            <person name="Labutti K."/>
            <person name="Haridas S."/>
            <person name="Kuo A."/>
            <person name="Salamov A."/>
            <person name="Ahrendt S.R."/>
            <person name="Lipzen A."/>
            <person name="Sullivan W."/>
            <person name="Andreopoulos W.B."/>
            <person name="Clum A."/>
            <person name="Lindquist E."/>
            <person name="Daum C."/>
            <person name="Ramamoorthy G.K."/>
            <person name="Gryganskyi A."/>
            <person name="Culley D."/>
            <person name="Magnuson J.K."/>
            <person name="James T.Y."/>
            <person name="O'Malley M.A."/>
            <person name="Stajich J.E."/>
            <person name="Spatafora J.W."/>
            <person name="Visel A."/>
            <person name="Grigoriev I.V."/>
        </authorList>
    </citation>
    <scope>NUCLEOTIDE SEQUENCE [LARGE SCALE GENOMIC DNA]</scope>
    <source>
        <strain evidence="3">finn</strain>
    </source>
</reference>
<dbReference type="AlphaFoldDB" id="A0A1Y1V0M5"/>
<comment type="caution">
    <text evidence="2">The sequence shown here is derived from an EMBL/GenBank/DDBJ whole genome shotgun (WGS) entry which is preliminary data.</text>
</comment>
<reference evidence="2 3" key="1">
    <citation type="submission" date="2016-08" db="EMBL/GenBank/DDBJ databases">
        <title>Genomes of anaerobic fungi encode conserved fungal cellulosomes for biomass hydrolysis.</title>
        <authorList>
            <consortium name="DOE Joint Genome Institute"/>
            <person name="Haitjema C.H."/>
            <person name="Gilmore S.P."/>
            <person name="Henske J.K."/>
            <person name="Solomon K.V."/>
            <person name="De Groot R."/>
            <person name="Kuo A."/>
            <person name="Mondo S.J."/>
            <person name="Salamov A.A."/>
            <person name="Labutti K."/>
            <person name="Zhao Z."/>
            <person name="Chiniquy J."/>
            <person name="Barry K."/>
            <person name="Brewer H.M."/>
            <person name="Purvine S.O."/>
            <person name="Wright A.T."/>
            <person name="Boxma B."/>
            <person name="Van Alen T."/>
            <person name="Hackstein J.H."/>
            <person name="Baker S.E."/>
            <person name="Grigoriev I.V."/>
            <person name="O'Malley M.A."/>
        </authorList>
    </citation>
    <scope>NUCLEOTIDE SEQUENCE [LARGE SCALE GENOMIC DNA]</scope>
    <source>
        <strain evidence="3">finn</strain>
    </source>
</reference>
<protein>
    <recommendedName>
        <fullName evidence="4">Coth-domain-containing protein</fullName>
    </recommendedName>
</protein>
<evidence type="ECO:0008006" key="4">
    <source>
        <dbReference type="Google" id="ProtNLM"/>
    </source>
</evidence>
<evidence type="ECO:0000256" key="1">
    <source>
        <dbReference type="SAM" id="SignalP"/>
    </source>
</evidence>
<feature type="signal peptide" evidence="1">
    <location>
        <begin position="1"/>
        <end position="19"/>
    </location>
</feature>
<gene>
    <name evidence="2" type="ORF">BCR36DRAFT_586054</name>
</gene>
<dbReference type="STRING" id="1754191.A0A1Y1V0M5"/>
<dbReference type="PANTHER" id="PTHR40050">
    <property type="entry name" value="INNER SPORE COAT PROTEIN H"/>
    <property type="match status" value="1"/>
</dbReference>
<dbReference type="PANTHER" id="PTHR40050:SF1">
    <property type="entry name" value="INNER SPORE COAT PROTEIN H"/>
    <property type="match status" value="1"/>
</dbReference>
<proteinExistence type="predicted"/>
<evidence type="ECO:0000313" key="2">
    <source>
        <dbReference type="EMBL" id="ORX44689.1"/>
    </source>
</evidence>
<dbReference type="InterPro" id="IPR014867">
    <property type="entry name" value="Spore_coat_CotH_CotH2/3/7"/>
</dbReference>